<keyword evidence="2" id="KW-0378">Hydrolase</keyword>
<dbReference type="SUPFAM" id="SSF54171">
    <property type="entry name" value="DNA-binding domain"/>
    <property type="match status" value="1"/>
</dbReference>
<evidence type="ECO:0000313" key="3">
    <source>
        <dbReference type="Proteomes" id="UP000221947"/>
    </source>
</evidence>
<keyword evidence="3" id="KW-1185">Reference proteome</keyword>
<dbReference type="Proteomes" id="UP000221947">
    <property type="component" value="Segment"/>
</dbReference>
<proteinExistence type="predicted"/>
<protein>
    <submittedName>
        <fullName evidence="2">HNH endonuclease</fullName>
    </submittedName>
</protein>
<keyword evidence="2" id="KW-0255">Endonuclease</keyword>
<organism evidence="2 3">
    <name type="scientific">Sinorhizobium phage phiM7</name>
    <dbReference type="NCBI Taxonomy" id="1647403"/>
    <lineage>
        <taxon>Viruses</taxon>
        <taxon>Duplodnaviria</taxon>
        <taxon>Heunggongvirae</taxon>
        <taxon>Uroviricota</taxon>
        <taxon>Caudoviricetes</taxon>
        <taxon>Emdodecavirus</taxon>
        <taxon>Emdodecavirus M7</taxon>
    </lineage>
</organism>
<dbReference type="Pfam" id="PF13392">
    <property type="entry name" value="HNH_3"/>
    <property type="match status" value="1"/>
</dbReference>
<gene>
    <name evidence="2" type="ORF">PHIM7_224</name>
</gene>
<sequence>MITQNEVRELIKYNPETGKLYWKYRSIDWFCDTKKMSATTNQKRWNHRYAGKECFTSLDQDGYYIGSINGVGYRSHRIIWLLVHGYFPEMIDHINGNTGDNRLINIRDVDKWENSKNQKLARNNTSGVAGVDYWANTTNTKKWVARISVNGKRKLLGYFSSMEEAAEARKAAEAEYGYHKNHGRI</sequence>
<accession>A0A0F6YPH7</accession>
<dbReference type="SUPFAM" id="SSF54060">
    <property type="entry name" value="His-Me finger endonucleases"/>
    <property type="match status" value="1"/>
</dbReference>
<dbReference type="InterPro" id="IPR044925">
    <property type="entry name" value="His-Me_finger_sf"/>
</dbReference>
<keyword evidence="2" id="KW-0540">Nuclease</keyword>
<dbReference type="EMBL" id="KR052480">
    <property type="protein sequence ID" value="AKF12769.1"/>
    <property type="molecule type" value="Genomic_DNA"/>
</dbReference>
<name>A0A0F6YPH7_9CAUD</name>
<dbReference type="InterPro" id="IPR003615">
    <property type="entry name" value="HNH_nuc"/>
</dbReference>
<evidence type="ECO:0000259" key="1">
    <source>
        <dbReference type="Pfam" id="PF13392"/>
    </source>
</evidence>
<evidence type="ECO:0000313" key="2">
    <source>
        <dbReference type="EMBL" id="AKF12769.1"/>
    </source>
</evidence>
<dbReference type="Gene3D" id="1.20.5.2050">
    <property type="match status" value="1"/>
</dbReference>
<dbReference type="GO" id="GO:0004519">
    <property type="term" value="F:endonuclease activity"/>
    <property type="evidence" value="ECO:0007669"/>
    <property type="project" value="UniProtKB-KW"/>
</dbReference>
<dbReference type="InterPro" id="IPR016177">
    <property type="entry name" value="DNA-bd_dom_sf"/>
</dbReference>
<dbReference type="GO" id="GO:0003677">
    <property type="term" value="F:DNA binding"/>
    <property type="evidence" value="ECO:0007669"/>
    <property type="project" value="InterPro"/>
</dbReference>
<dbReference type="Gene3D" id="3.90.75.20">
    <property type="match status" value="1"/>
</dbReference>
<reference evidence="2 3" key="1">
    <citation type="submission" date="2015-04" db="EMBL/GenBank/DDBJ databases">
        <authorList>
            <person name="Schouten J.T."/>
            <person name="Crockett J.T."/>
            <person name="Hodson T.S."/>
            <person name="Hyde J.R."/>
            <person name="Smith T.A."/>
            <person name="Merrill B.D."/>
            <person name="Crook M.B."/>
            <person name="Griffitts J.S."/>
            <person name="Burnett S.H."/>
            <person name="Grose J.H."/>
            <person name="Breakwell D.P."/>
        </authorList>
    </citation>
    <scope>NUCLEOTIDE SEQUENCE [LARGE SCALE GENOMIC DNA]</scope>
</reference>
<feature type="domain" description="HNH nuclease" evidence="1">
    <location>
        <begin position="75"/>
        <end position="115"/>
    </location>
</feature>